<evidence type="ECO:0000313" key="2">
    <source>
        <dbReference type="EMBL" id="KIJ29101.1"/>
    </source>
</evidence>
<dbReference type="Proteomes" id="UP000054279">
    <property type="component" value="Unassembled WGS sequence"/>
</dbReference>
<feature type="compositionally biased region" description="Low complexity" evidence="1">
    <location>
        <begin position="58"/>
        <end position="69"/>
    </location>
</feature>
<sequence length="138" mass="15470">MTRTAPVEHPADVTAATRRDLTDWVWVQGKKPSWDYYTNIWEPTKKEAIPPKNKGKETAISGTAGTSSTLPKVAGDPQAHIWELEKKIAILSQQLNVQTNETIRRSNLLDSVLGEGQWEEALETLPTDDDEMEVDDNI</sequence>
<name>A0A0C9UUU2_SPHS4</name>
<dbReference type="EMBL" id="KN837290">
    <property type="protein sequence ID" value="KIJ29101.1"/>
    <property type="molecule type" value="Genomic_DNA"/>
</dbReference>
<feature type="region of interest" description="Disordered" evidence="1">
    <location>
        <begin position="46"/>
        <end position="74"/>
    </location>
</feature>
<organism evidence="2 3">
    <name type="scientific">Sphaerobolus stellatus (strain SS14)</name>
    <dbReference type="NCBI Taxonomy" id="990650"/>
    <lineage>
        <taxon>Eukaryota</taxon>
        <taxon>Fungi</taxon>
        <taxon>Dikarya</taxon>
        <taxon>Basidiomycota</taxon>
        <taxon>Agaricomycotina</taxon>
        <taxon>Agaricomycetes</taxon>
        <taxon>Phallomycetidae</taxon>
        <taxon>Geastrales</taxon>
        <taxon>Sphaerobolaceae</taxon>
        <taxon>Sphaerobolus</taxon>
    </lineage>
</organism>
<dbReference type="AlphaFoldDB" id="A0A0C9UUU2"/>
<proteinExistence type="predicted"/>
<protein>
    <submittedName>
        <fullName evidence="2">Unplaced genomic scaffold SPHSTscaffold_215, whole genome shotgun sequence</fullName>
    </submittedName>
</protein>
<keyword evidence="3" id="KW-1185">Reference proteome</keyword>
<accession>A0A0C9UUU2</accession>
<dbReference type="HOGENOM" id="CLU_154052_0_0_1"/>
<reference evidence="2 3" key="1">
    <citation type="submission" date="2014-06" db="EMBL/GenBank/DDBJ databases">
        <title>Evolutionary Origins and Diversification of the Mycorrhizal Mutualists.</title>
        <authorList>
            <consortium name="DOE Joint Genome Institute"/>
            <consortium name="Mycorrhizal Genomics Consortium"/>
            <person name="Kohler A."/>
            <person name="Kuo A."/>
            <person name="Nagy L.G."/>
            <person name="Floudas D."/>
            <person name="Copeland A."/>
            <person name="Barry K.W."/>
            <person name="Cichocki N."/>
            <person name="Veneault-Fourrey C."/>
            <person name="LaButti K."/>
            <person name="Lindquist E.A."/>
            <person name="Lipzen A."/>
            <person name="Lundell T."/>
            <person name="Morin E."/>
            <person name="Murat C."/>
            <person name="Riley R."/>
            <person name="Ohm R."/>
            <person name="Sun H."/>
            <person name="Tunlid A."/>
            <person name="Henrissat B."/>
            <person name="Grigoriev I.V."/>
            <person name="Hibbett D.S."/>
            <person name="Martin F."/>
        </authorList>
    </citation>
    <scope>NUCLEOTIDE SEQUENCE [LARGE SCALE GENOMIC DNA]</scope>
    <source>
        <strain evidence="2 3">SS14</strain>
    </source>
</reference>
<evidence type="ECO:0000313" key="3">
    <source>
        <dbReference type="Proteomes" id="UP000054279"/>
    </source>
</evidence>
<feature type="compositionally biased region" description="Basic and acidic residues" evidence="1">
    <location>
        <begin position="46"/>
        <end position="57"/>
    </location>
</feature>
<evidence type="ECO:0000256" key="1">
    <source>
        <dbReference type="SAM" id="MobiDB-lite"/>
    </source>
</evidence>
<gene>
    <name evidence="2" type="ORF">M422DRAFT_269522</name>
</gene>